<proteinExistence type="predicted"/>
<dbReference type="GO" id="GO:0036435">
    <property type="term" value="F:K48-linked polyubiquitin modification-dependent protein binding"/>
    <property type="evidence" value="ECO:0007669"/>
    <property type="project" value="TreeGrafter"/>
</dbReference>
<evidence type="ECO:0000313" key="8">
    <source>
        <dbReference type="Proteomes" id="UP001163046"/>
    </source>
</evidence>
<dbReference type="Proteomes" id="UP001163046">
    <property type="component" value="Unassembled WGS sequence"/>
</dbReference>
<sequence length="377" mass="41672">MADGMNVDELLLGLASMGFEFEDCQLALEAGNNTLESAVEWLVTKRLIPNNDVSKPSPEPTIQSQGPSEEPSTSSEDIQSSAHRTTSDDIHQSSAANLSSRYTVSEDHQKSKEQFMEKERENVRMEAKRRKLMEKRARQEILQQIAEDKANRCNRKPSKPSARPTATQAASSSGDPNECLQHNKQCLLQIRDPTGQVQRQTFSPDTKLQDVVTFICDQHQLNSDNYELLQPFPHRLFTVAEMASTLVDLGLSRGGSLVVKKRDPIESSALSAGQGAELNPEYTCATTPRTGDIPENIDGLPSNSSPVSEDDHPSHRNNDDDDDINDANEERQDEDVVMFDRSPPPELEDHLRAPLEGLNPNVLGIGGNAECCHRGTC</sequence>
<accession>A0A9W9ZF17</accession>
<keyword evidence="3" id="KW-0175">Coiled coil</keyword>
<dbReference type="CDD" id="cd01767">
    <property type="entry name" value="UBX"/>
    <property type="match status" value="1"/>
</dbReference>
<evidence type="ECO:0000259" key="5">
    <source>
        <dbReference type="PROSITE" id="PS50030"/>
    </source>
</evidence>
<dbReference type="OrthoDB" id="10254930at2759"/>
<feature type="compositionally biased region" description="Acidic residues" evidence="4">
    <location>
        <begin position="319"/>
        <end position="337"/>
    </location>
</feature>
<feature type="compositionally biased region" description="Polar residues" evidence="4">
    <location>
        <begin position="92"/>
        <end position="103"/>
    </location>
</feature>
<keyword evidence="8" id="KW-1185">Reference proteome</keyword>
<dbReference type="Pfam" id="PF00789">
    <property type="entry name" value="UBX"/>
    <property type="match status" value="1"/>
</dbReference>
<dbReference type="GO" id="GO:0005634">
    <property type="term" value="C:nucleus"/>
    <property type="evidence" value="ECO:0007669"/>
    <property type="project" value="TreeGrafter"/>
</dbReference>
<comment type="subcellular location">
    <subcellularLocation>
        <location evidence="1">Cytoplasm</location>
    </subcellularLocation>
</comment>
<dbReference type="GO" id="GO:0031397">
    <property type="term" value="P:negative regulation of protein ubiquitination"/>
    <property type="evidence" value="ECO:0007669"/>
    <property type="project" value="TreeGrafter"/>
</dbReference>
<feature type="region of interest" description="Disordered" evidence="4">
    <location>
        <begin position="268"/>
        <end position="352"/>
    </location>
</feature>
<dbReference type="Gene3D" id="1.10.8.10">
    <property type="entry name" value="DNA helicase RuvA subunit, C-terminal domain"/>
    <property type="match status" value="1"/>
</dbReference>
<feature type="compositionally biased region" description="Basic and acidic residues" evidence="4">
    <location>
        <begin position="309"/>
        <end position="318"/>
    </location>
</feature>
<feature type="region of interest" description="Disordered" evidence="4">
    <location>
        <begin position="146"/>
        <end position="178"/>
    </location>
</feature>
<dbReference type="GO" id="GO:1903094">
    <property type="term" value="P:negative regulation of protein K48-linked deubiquitination"/>
    <property type="evidence" value="ECO:0007669"/>
    <property type="project" value="TreeGrafter"/>
</dbReference>
<dbReference type="InterPro" id="IPR001012">
    <property type="entry name" value="UBX_dom"/>
</dbReference>
<organism evidence="7 8">
    <name type="scientific">Desmophyllum pertusum</name>
    <dbReference type="NCBI Taxonomy" id="174260"/>
    <lineage>
        <taxon>Eukaryota</taxon>
        <taxon>Metazoa</taxon>
        <taxon>Cnidaria</taxon>
        <taxon>Anthozoa</taxon>
        <taxon>Hexacorallia</taxon>
        <taxon>Scleractinia</taxon>
        <taxon>Caryophylliina</taxon>
        <taxon>Caryophylliidae</taxon>
        <taxon>Desmophyllum</taxon>
    </lineage>
</organism>
<dbReference type="InterPro" id="IPR009060">
    <property type="entry name" value="UBA-like_sf"/>
</dbReference>
<dbReference type="PROSITE" id="PS50030">
    <property type="entry name" value="UBA"/>
    <property type="match status" value="1"/>
</dbReference>
<protein>
    <recommendedName>
        <fullName evidence="9">UBX domain-containing protein 1</fullName>
    </recommendedName>
</protein>
<feature type="domain" description="UBX" evidence="6">
    <location>
        <begin position="181"/>
        <end position="259"/>
    </location>
</feature>
<feature type="compositionally biased region" description="Polar residues" evidence="4">
    <location>
        <begin position="60"/>
        <end position="84"/>
    </location>
</feature>
<feature type="compositionally biased region" description="Polar residues" evidence="4">
    <location>
        <begin position="164"/>
        <end position="178"/>
    </location>
</feature>
<evidence type="ECO:0000256" key="1">
    <source>
        <dbReference type="ARBA" id="ARBA00004496"/>
    </source>
</evidence>
<dbReference type="EMBL" id="MU826354">
    <property type="protein sequence ID" value="KAJ7380140.1"/>
    <property type="molecule type" value="Genomic_DNA"/>
</dbReference>
<dbReference type="InterPro" id="IPR015940">
    <property type="entry name" value="UBA"/>
</dbReference>
<evidence type="ECO:0000313" key="7">
    <source>
        <dbReference type="EMBL" id="KAJ7380140.1"/>
    </source>
</evidence>
<evidence type="ECO:0008006" key="9">
    <source>
        <dbReference type="Google" id="ProtNLM"/>
    </source>
</evidence>
<dbReference type="PANTHER" id="PTHR46340">
    <property type="entry name" value="UBX DOMAIN-CONTAINING PROTEIN 1"/>
    <property type="match status" value="1"/>
</dbReference>
<dbReference type="SUPFAM" id="SSF54236">
    <property type="entry name" value="Ubiquitin-like"/>
    <property type="match status" value="1"/>
</dbReference>
<evidence type="ECO:0000256" key="4">
    <source>
        <dbReference type="SAM" id="MobiDB-lite"/>
    </source>
</evidence>
<dbReference type="AlphaFoldDB" id="A0A9W9ZF17"/>
<dbReference type="GO" id="GO:0005737">
    <property type="term" value="C:cytoplasm"/>
    <property type="evidence" value="ECO:0007669"/>
    <property type="project" value="UniProtKB-SubCell"/>
</dbReference>
<dbReference type="GO" id="GO:0032435">
    <property type="term" value="P:negative regulation of proteasomal ubiquitin-dependent protein catabolic process"/>
    <property type="evidence" value="ECO:0007669"/>
    <property type="project" value="TreeGrafter"/>
</dbReference>
<evidence type="ECO:0000256" key="3">
    <source>
        <dbReference type="ARBA" id="ARBA00023054"/>
    </source>
</evidence>
<dbReference type="InterPro" id="IPR029071">
    <property type="entry name" value="Ubiquitin-like_domsf"/>
</dbReference>
<dbReference type="SMART" id="SM00166">
    <property type="entry name" value="UBX"/>
    <property type="match status" value="1"/>
</dbReference>
<dbReference type="PROSITE" id="PS50033">
    <property type="entry name" value="UBX"/>
    <property type="match status" value="1"/>
</dbReference>
<evidence type="ECO:0000259" key="6">
    <source>
        <dbReference type="PROSITE" id="PS50033"/>
    </source>
</evidence>
<name>A0A9W9ZF17_9CNID</name>
<dbReference type="SUPFAM" id="SSF46934">
    <property type="entry name" value="UBA-like"/>
    <property type="match status" value="1"/>
</dbReference>
<feature type="compositionally biased region" description="Basic and acidic residues" evidence="4">
    <location>
        <begin position="104"/>
        <end position="126"/>
    </location>
</feature>
<feature type="region of interest" description="Disordered" evidence="4">
    <location>
        <begin position="50"/>
        <end position="134"/>
    </location>
</feature>
<dbReference type="Gene3D" id="3.10.20.90">
    <property type="entry name" value="Phosphatidylinositol 3-kinase Catalytic Subunit, Chain A, domain 1"/>
    <property type="match status" value="1"/>
</dbReference>
<feature type="domain" description="UBA" evidence="5">
    <location>
        <begin position="6"/>
        <end position="45"/>
    </location>
</feature>
<evidence type="ECO:0000256" key="2">
    <source>
        <dbReference type="ARBA" id="ARBA00022490"/>
    </source>
</evidence>
<keyword evidence="2" id="KW-0963">Cytoplasm</keyword>
<dbReference type="PANTHER" id="PTHR46340:SF1">
    <property type="entry name" value="UBX DOMAIN-CONTAINING PROTEIN 1"/>
    <property type="match status" value="1"/>
</dbReference>
<reference evidence="7" key="1">
    <citation type="submission" date="2023-01" db="EMBL/GenBank/DDBJ databases">
        <title>Genome assembly of the deep-sea coral Lophelia pertusa.</title>
        <authorList>
            <person name="Herrera S."/>
            <person name="Cordes E."/>
        </authorList>
    </citation>
    <scope>NUCLEOTIDE SEQUENCE</scope>
    <source>
        <strain evidence="7">USNM1676648</strain>
        <tissue evidence="7">Polyp</tissue>
    </source>
</reference>
<gene>
    <name evidence="7" type="ORF">OS493_010851</name>
</gene>
<comment type="caution">
    <text evidence="7">The sequence shown here is derived from an EMBL/GenBank/DDBJ whole genome shotgun (WGS) entry which is preliminary data.</text>
</comment>